<dbReference type="InterPro" id="IPR029167">
    <property type="entry name" value="Mug117"/>
</dbReference>
<organism evidence="2 3">
    <name type="scientific">Monosporascus cannonballus</name>
    <dbReference type="NCBI Taxonomy" id="155416"/>
    <lineage>
        <taxon>Eukaryota</taxon>
        <taxon>Fungi</taxon>
        <taxon>Dikarya</taxon>
        <taxon>Ascomycota</taxon>
        <taxon>Pezizomycotina</taxon>
        <taxon>Sordariomycetes</taxon>
        <taxon>Xylariomycetidae</taxon>
        <taxon>Xylariales</taxon>
        <taxon>Xylariales incertae sedis</taxon>
        <taxon>Monosporascus</taxon>
    </lineage>
</organism>
<feature type="chain" id="PRO_5046485155" description="Killer toxin Kp4 domain-containing protein" evidence="1">
    <location>
        <begin position="18"/>
        <end position="121"/>
    </location>
</feature>
<name>A0ABY0GY53_9PEZI</name>
<proteinExistence type="predicted"/>
<dbReference type="Gene3D" id="3.30.430.10">
    <property type="entry name" value="Killer Toxin P4, subunit A"/>
    <property type="match status" value="1"/>
</dbReference>
<keyword evidence="1" id="KW-0732">Signal</keyword>
<sequence length="121" mass="13313">MRFTIFTTTLLAGLASADRFDCAGSGMCGSAINFVWDCDIAVSAVLIRNNDYNYGAAGSGKHDSAQRGRCKIFIAGPQDCIRTGNQMWNNYQEIRRHGCARCGSKHWGMDNTCRTTVNYVS</sequence>
<evidence type="ECO:0008006" key="4">
    <source>
        <dbReference type="Google" id="ProtNLM"/>
    </source>
</evidence>
<evidence type="ECO:0000313" key="2">
    <source>
        <dbReference type="EMBL" id="RYO80068.1"/>
    </source>
</evidence>
<accession>A0ABY0GY53</accession>
<gene>
    <name evidence="2" type="ORF">DL762_007862</name>
</gene>
<dbReference type="Pfam" id="PF15474">
    <property type="entry name" value="MU117"/>
    <property type="match status" value="1"/>
</dbReference>
<evidence type="ECO:0000313" key="3">
    <source>
        <dbReference type="Proteomes" id="UP000294003"/>
    </source>
</evidence>
<dbReference type="EMBL" id="QJNS01000302">
    <property type="protein sequence ID" value="RYO80068.1"/>
    <property type="molecule type" value="Genomic_DNA"/>
</dbReference>
<dbReference type="InterPro" id="IPR011329">
    <property type="entry name" value="Killer_tox_Kp4/SMK"/>
</dbReference>
<keyword evidence="3" id="KW-1185">Reference proteome</keyword>
<dbReference type="SUPFAM" id="SSF55221">
    <property type="entry name" value="Yeast killer toxins"/>
    <property type="match status" value="1"/>
</dbReference>
<feature type="signal peptide" evidence="1">
    <location>
        <begin position="1"/>
        <end position="17"/>
    </location>
</feature>
<reference evidence="2 3" key="1">
    <citation type="submission" date="2018-06" db="EMBL/GenBank/DDBJ databases">
        <title>Complete Genomes of Monosporascus.</title>
        <authorList>
            <person name="Robinson A.J."/>
            <person name="Natvig D.O."/>
        </authorList>
    </citation>
    <scope>NUCLEOTIDE SEQUENCE [LARGE SCALE GENOMIC DNA]</scope>
    <source>
        <strain evidence="2 3">CBS 609.92</strain>
    </source>
</reference>
<evidence type="ECO:0000256" key="1">
    <source>
        <dbReference type="SAM" id="SignalP"/>
    </source>
</evidence>
<comment type="caution">
    <text evidence="2">The sequence shown here is derived from an EMBL/GenBank/DDBJ whole genome shotgun (WGS) entry which is preliminary data.</text>
</comment>
<dbReference type="Proteomes" id="UP000294003">
    <property type="component" value="Unassembled WGS sequence"/>
</dbReference>
<protein>
    <recommendedName>
        <fullName evidence="4">Killer toxin Kp4 domain-containing protein</fullName>
    </recommendedName>
</protein>